<dbReference type="Gene3D" id="1.10.287.820">
    <property type="entry name" value="Acid-sensing ion channel domain"/>
    <property type="match status" value="1"/>
</dbReference>
<evidence type="ECO:0000256" key="2">
    <source>
        <dbReference type="ARBA" id="ARBA00022448"/>
    </source>
</evidence>
<feature type="transmembrane region" description="Helical" evidence="12">
    <location>
        <begin position="426"/>
        <end position="453"/>
    </location>
</feature>
<comment type="similarity">
    <text evidence="11">Belongs to the amiloride-sensitive sodium channel (TC 1.A.6) family.</text>
</comment>
<evidence type="ECO:0000313" key="14">
    <source>
        <dbReference type="Proteomes" id="UP001283361"/>
    </source>
</evidence>
<keyword evidence="14" id="KW-1185">Reference proteome</keyword>
<keyword evidence="10 11" id="KW-0407">Ion channel</keyword>
<evidence type="ECO:0000256" key="8">
    <source>
        <dbReference type="ARBA" id="ARBA00023136"/>
    </source>
</evidence>
<keyword evidence="8 12" id="KW-0472">Membrane</keyword>
<dbReference type="Gene3D" id="1.10.287.770">
    <property type="entry name" value="YojJ-like"/>
    <property type="match status" value="1"/>
</dbReference>
<protein>
    <submittedName>
        <fullName evidence="13">Uncharacterized protein</fullName>
    </submittedName>
</protein>
<gene>
    <name evidence="13" type="ORF">RRG08_002020</name>
</gene>
<evidence type="ECO:0000256" key="6">
    <source>
        <dbReference type="ARBA" id="ARBA00023053"/>
    </source>
</evidence>
<keyword evidence="4 11" id="KW-0812">Transmembrane</keyword>
<keyword evidence="3 11" id="KW-0894">Sodium channel</keyword>
<dbReference type="PANTHER" id="PTHR11690">
    <property type="entry name" value="AMILORIDE-SENSITIVE SODIUM CHANNEL-RELATED"/>
    <property type="match status" value="1"/>
</dbReference>
<evidence type="ECO:0000313" key="13">
    <source>
        <dbReference type="EMBL" id="KAK3786276.1"/>
    </source>
</evidence>
<comment type="caution">
    <text evidence="13">The sequence shown here is derived from an EMBL/GenBank/DDBJ whole genome shotgun (WGS) entry which is preliminary data.</text>
</comment>
<evidence type="ECO:0000256" key="1">
    <source>
        <dbReference type="ARBA" id="ARBA00004141"/>
    </source>
</evidence>
<dbReference type="Proteomes" id="UP001283361">
    <property type="component" value="Unassembled WGS sequence"/>
</dbReference>
<dbReference type="InterPro" id="IPR001873">
    <property type="entry name" value="ENaC"/>
</dbReference>
<keyword evidence="7 11" id="KW-0406">Ion transport</keyword>
<dbReference type="EMBL" id="JAWDGP010001988">
    <property type="protein sequence ID" value="KAK3786276.1"/>
    <property type="molecule type" value="Genomic_DNA"/>
</dbReference>
<evidence type="ECO:0000256" key="11">
    <source>
        <dbReference type="RuleBase" id="RU000679"/>
    </source>
</evidence>
<evidence type="ECO:0000256" key="7">
    <source>
        <dbReference type="ARBA" id="ARBA00023065"/>
    </source>
</evidence>
<evidence type="ECO:0000256" key="5">
    <source>
        <dbReference type="ARBA" id="ARBA00022989"/>
    </source>
</evidence>
<dbReference type="GO" id="GO:0005886">
    <property type="term" value="C:plasma membrane"/>
    <property type="evidence" value="ECO:0007669"/>
    <property type="project" value="TreeGrafter"/>
</dbReference>
<sequence length="464" mass="53200">MKDAKTTKISNHWSRFADETTLHGCKHVRDSQKPKCFKFLWAAVLILMIAALMASLAMLWIRYSSYPFLTVWKLSRETSLTLPEISMCLRGEFDMDKVKSWDAAADFMKLRWSNDWSNSSNEFLQLPYSDALSRFGIDEREVFLTIYMYDLGAFKRLPITDWLKRHPEAGRACWRVLKKYVDINGIEHQFKLEMLNSIMVVLNPMISRLEDGHTAVGIEMFFHQPGSIYWVQRGISLSPGSYADVRFTHEHVRFLPLPYKSAGSVGCLDTEDAKFTNPLNFHNAYSFDLCIQELLIDRLQNQCGCLFQPFASRLNVKECTVLQYHLCYLSVQSTVLREAIRPDIKLCIGSCVNINYKTHLSYSGLETESLRNYLPLINGTNVSVVSESDMKNLIFIQIQPLSLDVTTVEHIPEMTLLDIVAQIGGFMGLFLGASLITWMELFDVALQIGWVYVSTTIRRLRGKA</sequence>
<reference evidence="13" key="1">
    <citation type="journal article" date="2023" name="G3 (Bethesda)">
        <title>A reference genome for the long-term kleptoplast-retaining sea slug Elysia crispata morphotype clarki.</title>
        <authorList>
            <person name="Eastman K.E."/>
            <person name="Pendleton A.L."/>
            <person name="Shaikh M.A."/>
            <person name="Suttiyut T."/>
            <person name="Ogas R."/>
            <person name="Tomko P."/>
            <person name="Gavelis G."/>
            <person name="Widhalm J.R."/>
            <person name="Wisecaver J.H."/>
        </authorList>
    </citation>
    <scope>NUCLEOTIDE SEQUENCE</scope>
    <source>
        <strain evidence="13">ECLA1</strain>
    </source>
</reference>
<feature type="transmembrane region" description="Helical" evidence="12">
    <location>
        <begin position="39"/>
        <end position="61"/>
    </location>
</feature>
<keyword evidence="2 11" id="KW-0813">Transport</keyword>
<organism evidence="13 14">
    <name type="scientific">Elysia crispata</name>
    <name type="common">lettuce slug</name>
    <dbReference type="NCBI Taxonomy" id="231223"/>
    <lineage>
        <taxon>Eukaryota</taxon>
        <taxon>Metazoa</taxon>
        <taxon>Spiralia</taxon>
        <taxon>Lophotrochozoa</taxon>
        <taxon>Mollusca</taxon>
        <taxon>Gastropoda</taxon>
        <taxon>Heterobranchia</taxon>
        <taxon>Euthyneura</taxon>
        <taxon>Panpulmonata</taxon>
        <taxon>Sacoglossa</taxon>
        <taxon>Placobranchoidea</taxon>
        <taxon>Plakobranchidae</taxon>
        <taxon>Elysia</taxon>
    </lineage>
</organism>
<evidence type="ECO:0000256" key="9">
    <source>
        <dbReference type="ARBA" id="ARBA00023201"/>
    </source>
</evidence>
<dbReference type="AlphaFoldDB" id="A0AAE1AFG7"/>
<dbReference type="Pfam" id="PF00858">
    <property type="entry name" value="ASC"/>
    <property type="match status" value="2"/>
</dbReference>
<evidence type="ECO:0000256" key="4">
    <source>
        <dbReference type="ARBA" id="ARBA00022692"/>
    </source>
</evidence>
<evidence type="ECO:0000256" key="12">
    <source>
        <dbReference type="SAM" id="Phobius"/>
    </source>
</evidence>
<dbReference type="GO" id="GO:0015280">
    <property type="term" value="F:ligand-gated sodium channel activity"/>
    <property type="evidence" value="ECO:0007669"/>
    <property type="project" value="TreeGrafter"/>
</dbReference>
<proteinExistence type="inferred from homology"/>
<keyword evidence="5 12" id="KW-1133">Transmembrane helix</keyword>
<keyword evidence="6" id="KW-0915">Sodium</keyword>
<keyword evidence="9 11" id="KW-0739">Sodium transport</keyword>
<evidence type="ECO:0000256" key="3">
    <source>
        <dbReference type="ARBA" id="ARBA00022461"/>
    </source>
</evidence>
<name>A0AAE1AFG7_9GAST</name>
<accession>A0AAE1AFG7</accession>
<comment type="subcellular location">
    <subcellularLocation>
        <location evidence="1">Membrane</location>
        <topology evidence="1">Multi-pass membrane protein</topology>
    </subcellularLocation>
</comment>
<evidence type="ECO:0000256" key="10">
    <source>
        <dbReference type="ARBA" id="ARBA00023303"/>
    </source>
</evidence>